<name>A0A498QK29_9MYCO</name>
<dbReference type="RefSeq" id="WP_099194125.1">
    <property type="nucleotide sequence ID" value="NZ_UPHQ01000304.1"/>
</dbReference>
<protein>
    <recommendedName>
        <fullName evidence="3">HEAT repeat domain-containing protein</fullName>
    </recommendedName>
</protein>
<evidence type="ECO:0000313" key="1">
    <source>
        <dbReference type="EMBL" id="VBA45752.1"/>
    </source>
</evidence>
<evidence type="ECO:0000313" key="2">
    <source>
        <dbReference type="Proteomes" id="UP000267289"/>
    </source>
</evidence>
<dbReference type="AlphaFoldDB" id="A0A498QK29"/>
<gene>
    <name evidence="1" type="ORF">LAUMK13_05522</name>
</gene>
<dbReference type="OrthoDB" id="4539504at2"/>
<keyword evidence="2" id="KW-1185">Reference proteome</keyword>
<dbReference type="EMBL" id="UPHQ01000304">
    <property type="protein sequence ID" value="VBA45752.1"/>
    <property type="molecule type" value="Genomic_DNA"/>
</dbReference>
<accession>A0A498QK29</accession>
<sequence length="213" mass="24422">MTDKYGPDPATWPEYRRAMKRDLDAAGIPEDTVWQLVNSRYDYPQAVPIMVDWLQHLDERVPPGEPRRAMRVGLIRNLITKHAKGNRAAADILFHQFDIDPPLCNEELEATGFALAQVCDRSDFPRVAALIRSERDFPTKSDLVRWLGQFKTEEAKQLAVSQLPNPGTRTDAMAALVRQRATGVREEVAKYLNDKHEYWRKEAQKTLDKLPPD</sequence>
<dbReference type="InterPro" id="IPR011989">
    <property type="entry name" value="ARM-like"/>
</dbReference>
<organism evidence="1 2">
    <name type="scientific">Mycobacterium innocens</name>
    <dbReference type="NCBI Taxonomy" id="2341083"/>
    <lineage>
        <taxon>Bacteria</taxon>
        <taxon>Bacillati</taxon>
        <taxon>Actinomycetota</taxon>
        <taxon>Actinomycetes</taxon>
        <taxon>Mycobacteriales</taxon>
        <taxon>Mycobacteriaceae</taxon>
        <taxon>Mycobacterium</taxon>
    </lineage>
</organism>
<proteinExistence type="predicted"/>
<dbReference type="Proteomes" id="UP000267289">
    <property type="component" value="Unassembled WGS sequence"/>
</dbReference>
<dbReference type="Gene3D" id="1.25.10.10">
    <property type="entry name" value="Leucine-rich Repeat Variant"/>
    <property type="match status" value="1"/>
</dbReference>
<evidence type="ECO:0008006" key="3">
    <source>
        <dbReference type="Google" id="ProtNLM"/>
    </source>
</evidence>
<reference evidence="1 2" key="1">
    <citation type="submission" date="2018-09" db="EMBL/GenBank/DDBJ databases">
        <authorList>
            <person name="Tagini F."/>
        </authorList>
    </citation>
    <scope>NUCLEOTIDE SEQUENCE [LARGE SCALE GENOMIC DNA]</scope>
    <source>
        <strain evidence="1 2">MK13</strain>
    </source>
</reference>